<dbReference type="RefSeq" id="WP_007202680.1">
    <property type="nucleotide sequence ID" value="NZ_AKKV01000028.1"/>
</dbReference>
<dbReference type="OrthoDB" id="9813630at2"/>
<protein>
    <submittedName>
        <fullName evidence="2">Glyoxalase/bleomycin resistance protein/dioxygenase superfamily protein</fullName>
    </submittedName>
</protein>
<comment type="caution">
    <text evidence="2">The sequence shown here is derived from an EMBL/GenBank/DDBJ whole genome shotgun (WGS) entry which is preliminary data.</text>
</comment>
<dbReference type="GO" id="GO:0051213">
    <property type="term" value="F:dioxygenase activity"/>
    <property type="evidence" value="ECO:0007669"/>
    <property type="project" value="UniProtKB-KW"/>
</dbReference>
<keyword evidence="2" id="KW-0560">Oxidoreductase</keyword>
<dbReference type="Pfam" id="PF00903">
    <property type="entry name" value="Glyoxalase"/>
    <property type="match status" value="1"/>
</dbReference>
<keyword evidence="2" id="KW-0223">Dioxygenase</keyword>
<dbReference type="AlphaFoldDB" id="I8AH26"/>
<evidence type="ECO:0000259" key="1">
    <source>
        <dbReference type="PROSITE" id="PS51819"/>
    </source>
</evidence>
<dbReference type="PANTHER" id="PTHR39175">
    <property type="entry name" value="FAMILY PROTEIN, PUTATIVE (AFU_ORTHOLOGUE AFUA_3G15060)-RELATED"/>
    <property type="match status" value="1"/>
</dbReference>
<proteinExistence type="predicted"/>
<dbReference type="InterPro" id="IPR004360">
    <property type="entry name" value="Glyas_Fos-R_dOase_dom"/>
</dbReference>
<dbReference type="Gene3D" id="3.10.180.10">
    <property type="entry name" value="2,3-Dihydroxybiphenyl 1,2-Dioxygenase, domain 1"/>
    <property type="match status" value="1"/>
</dbReference>
<evidence type="ECO:0000313" key="2">
    <source>
        <dbReference type="EMBL" id="EIT84967.1"/>
    </source>
</evidence>
<dbReference type="InterPro" id="IPR037523">
    <property type="entry name" value="VOC_core"/>
</dbReference>
<evidence type="ECO:0000313" key="3">
    <source>
        <dbReference type="Proteomes" id="UP000004080"/>
    </source>
</evidence>
<name>I8AH26_9BACL</name>
<dbReference type="PATRIC" id="fig|1196324.3.peg.2661"/>
<dbReference type="PANTHER" id="PTHR39175:SF1">
    <property type="entry name" value="FAMILY PROTEIN, PUTATIVE (AFU_ORTHOLOGUE AFUA_3G15060)-RELATED"/>
    <property type="match status" value="1"/>
</dbReference>
<organism evidence="2 3">
    <name type="scientific">Fictibacillus macauensis ZFHKF-1</name>
    <dbReference type="NCBI Taxonomy" id="1196324"/>
    <lineage>
        <taxon>Bacteria</taxon>
        <taxon>Bacillati</taxon>
        <taxon>Bacillota</taxon>
        <taxon>Bacilli</taxon>
        <taxon>Bacillales</taxon>
        <taxon>Fictibacillaceae</taxon>
        <taxon>Fictibacillus</taxon>
    </lineage>
</organism>
<dbReference type="PROSITE" id="PS51819">
    <property type="entry name" value="VOC"/>
    <property type="match status" value="1"/>
</dbReference>
<dbReference type="InterPro" id="IPR029068">
    <property type="entry name" value="Glyas_Bleomycin-R_OHBP_Dase"/>
</dbReference>
<accession>I8AH26</accession>
<dbReference type="SUPFAM" id="SSF54593">
    <property type="entry name" value="Glyoxalase/Bleomycin resistance protein/Dihydroxybiphenyl dioxygenase"/>
    <property type="match status" value="1"/>
</dbReference>
<dbReference type="STRING" id="1196324.A374_13010"/>
<gene>
    <name evidence="2" type="ORF">A374_13010</name>
</gene>
<feature type="domain" description="VOC" evidence="1">
    <location>
        <begin position="4"/>
        <end position="117"/>
    </location>
</feature>
<keyword evidence="3" id="KW-1185">Reference proteome</keyword>
<reference evidence="2 3" key="1">
    <citation type="journal article" date="2012" name="J. Bacteriol.">
        <title>Genome of Bacillus macauensis ZFHKF-1, a Long-Chain-Forming Bacterium.</title>
        <authorList>
            <person name="Cai L."/>
            <person name="Zhang T."/>
        </authorList>
    </citation>
    <scope>NUCLEOTIDE SEQUENCE [LARGE SCALE GENOMIC DNA]</scope>
    <source>
        <strain evidence="2 3">ZFHKF-1</strain>
    </source>
</reference>
<dbReference type="EMBL" id="AKKV01000028">
    <property type="protein sequence ID" value="EIT84967.1"/>
    <property type="molecule type" value="Genomic_DNA"/>
</dbReference>
<sequence length="120" mass="13757">MIIGFHHIQLCIPIGEEERARAFYSTILQFTEIEKPAALRKNGGLWYKVGEAELHIGTEQPLPKGKGHPAFKVTDLSEWRALLEKANIAITEEIQIPGFERFSFYDPFNNRIEMIEALET</sequence>
<dbReference type="Proteomes" id="UP000004080">
    <property type="component" value="Unassembled WGS sequence"/>
</dbReference>
<dbReference type="eggNOG" id="COG0346">
    <property type="taxonomic scope" value="Bacteria"/>
</dbReference>